<feature type="compositionally biased region" description="Low complexity" evidence="1">
    <location>
        <begin position="8"/>
        <end position="18"/>
    </location>
</feature>
<accession>A0A6J4MGF9</accession>
<feature type="compositionally biased region" description="Basic and acidic residues" evidence="1">
    <location>
        <begin position="122"/>
        <end position="136"/>
    </location>
</feature>
<feature type="non-terminal residue" evidence="2">
    <location>
        <position position="153"/>
    </location>
</feature>
<feature type="compositionally biased region" description="Pro residues" evidence="1">
    <location>
        <begin position="88"/>
        <end position="98"/>
    </location>
</feature>
<protein>
    <submittedName>
        <fullName evidence="2">Uncharacterized protein</fullName>
    </submittedName>
</protein>
<feature type="non-terminal residue" evidence="2">
    <location>
        <position position="1"/>
    </location>
</feature>
<gene>
    <name evidence="2" type="ORF">AVDCRST_MAG90-2839</name>
</gene>
<evidence type="ECO:0000256" key="1">
    <source>
        <dbReference type="SAM" id="MobiDB-lite"/>
    </source>
</evidence>
<feature type="compositionally biased region" description="Basic and acidic residues" evidence="1">
    <location>
        <begin position="26"/>
        <end position="41"/>
    </location>
</feature>
<proteinExistence type="predicted"/>
<feature type="region of interest" description="Disordered" evidence="1">
    <location>
        <begin position="1"/>
        <end position="153"/>
    </location>
</feature>
<organism evidence="2">
    <name type="scientific">uncultured Microvirga sp</name>
    <dbReference type="NCBI Taxonomy" id="412392"/>
    <lineage>
        <taxon>Bacteria</taxon>
        <taxon>Pseudomonadati</taxon>
        <taxon>Pseudomonadota</taxon>
        <taxon>Alphaproteobacteria</taxon>
        <taxon>Hyphomicrobiales</taxon>
        <taxon>Methylobacteriaceae</taxon>
        <taxon>Microvirga</taxon>
        <taxon>environmental samples</taxon>
    </lineage>
</organism>
<reference evidence="2" key="1">
    <citation type="submission" date="2020-02" db="EMBL/GenBank/DDBJ databases">
        <authorList>
            <person name="Meier V. D."/>
        </authorList>
    </citation>
    <scope>NUCLEOTIDE SEQUENCE</scope>
    <source>
        <strain evidence="2">AVDCRST_MAG90</strain>
    </source>
</reference>
<dbReference type="EMBL" id="CADCUC010000592">
    <property type="protein sequence ID" value="CAA9358703.1"/>
    <property type="molecule type" value="Genomic_DNA"/>
</dbReference>
<dbReference type="AlphaFoldDB" id="A0A6J4MGF9"/>
<sequence>DPDHALPDPRASLAARPPARARGRRRAADPLRARPRGDDSSQARGRRRLADRALPHSPGLLPRRPPAAAPHAPAAAPDPPKRWVVRRPGPPGLQPAGPPALRRKPRNALARGPALRRRSRHRLEPRADRQGPRQRDFPAPAAGEFRADRGLRR</sequence>
<evidence type="ECO:0000313" key="2">
    <source>
        <dbReference type="EMBL" id="CAA9358703.1"/>
    </source>
</evidence>
<name>A0A6J4MGF9_9HYPH</name>